<dbReference type="InterPro" id="IPR011050">
    <property type="entry name" value="Pectin_lyase_fold/virulence"/>
</dbReference>
<dbReference type="CDD" id="cd23668">
    <property type="entry name" value="GH55_beta13glucanase-like"/>
    <property type="match status" value="1"/>
</dbReference>
<dbReference type="PANTHER" id="PTHR31339">
    <property type="entry name" value="PECTIN LYASE-RELATED"/>
    <property type="match status" value="1"/>
</dbReference>
<dbReference type="EMBL" id="SEOQ01000255">
    <property type="protein sequence ID" value="TFY66355.1"/>
    <property type="molecule type" value="Genomic_DNA"/>
</dbReference>
<comment type="caution">
    <text evidence="3">The sequence shown here is derived from an EMBL/GenBank/DDBJ whole genome shotgun (WGS) entry which is preliminary data.</text>
</comment>
<dbReference type="OrthoDB" id="1046782at2759"/>
<sequence>MPLGSSGEALEPPTPSFIETRRGGRHMRRASDMSRARLEEAGLLSRTGPACPPVLALHLRRATAGHRDPTVCVHVQRIGRPPAEGPWRRRLPRTSIRPEIGMEAYLARSSSCRLANQPRNLEAPMARPRLRRTTATFSRAAPCAPREERCVCCFAMSSDDPLCFRVTTALRLATLGISRTAHRCLTPRSQPHLDDIYTTTRLFFGLVERIWIFFTTIKPSRNFGWGLTVLLSLLGTSDMLVSVAASLLFSLLLQSVTLVSGLGSSCSAPLGAGTAAPSDPYWQQNIQHQGTSAFGPGGYQVFRNVKDFGAKGDGVTDDTAAINAAISQGGRCGNGCGSSSTTPATVYFPQGTYLVSTPIQAYYYTELVGDARHPPTLLGTANFAGIAIIDGDPGWYGDTNNFYRSIRNFIIDTTRIPPTNTGTGIHWQVAQATSLYNIVFNLNADSNTAHQGIWMENGSGGFMGDLVFNGGSFGMWVGNQQFTVRNITVNNAKTGVYNLWGWGWTFQGVTLNNCQVGFDLATGGKTGDNQGSEAVSIIDAVVTNTPVFVRSSKASTGTLTGSIVLNNIKLNNVPTAVGVVGGAVVLNGGTTTINSWAQGNIYTGTNTNGKFVQANIANIPKAGVLLDSGGRIVSKGRPAYTDYAVSQFVSVKSQGAKGDGNTDDTAALQAVFNKYSGCKIIYFDAGTYIVSSTLTIPAGTQIVGEAWSNIMGSGSAFTNTNSPQPVVKVGTAGSTGIAEISGILFTTRAPANGAIVVEWNVHDPSGQQAAAGTWDTLIRLGGAAGTNIQGGQCSNSTTHTGDTSCFASHTGIHVTSGASGYFEGLWVWLADHDVDGGAQITAYSGRGILSESQGPVWMIGTAEHHTLYQYGLINANNHYLGLIQTETPYYQPNPAAPAPWTPSSTYNDPTAFGGGDAWSVYVKNSNNILVYGAGLYSFFNSYNSACSSTFNCQTQIIDVDSTSGVSFYSVSTVGIVEQLSVNEQGVVPQSANGNGFAGTFTAWTRS</sequence>
<dbReference type="Gene3D" id="2.160.20.10">
    <property type="entry name" value="Single-stranded right-handed beta-helix, Pectin lyase-like"/>
    <property type="match status" value="2"/>
</dbReference>
<feature type="domain" description="Rhamnogalacturonase A/B/Epimerase-like pectate lyase" evidence="2">
    <location>
        <begin position="648"/>
        <end position="822"/>
    </location>
</feature>
<protein>
    <recommendedName>
        <fullName evidence="2">Rhamnogalacturonase A/B/Epimerase-like pectate lyase domain-containing protein</fullName>
    </recommendedName>
</protein>
<proteinExistence type="predicted"/>
<evidence type="ECO:0000256" key="1">
    <source>
        <dbReference type="SAM" id="MobiDB-lite"/>
    </source>
</evidence>
<organism evidence="3 4">
    <name type="scientific">Dentipellis fragilis</name>
    <dbReference type="NCBI Taxonomy" id="205917"/>
    <lineage>
        <taxon>Eukaryota</taxon>
        <taxon>Fungi</taxon>
        <taxon>Dikarya</taxon>
        <taxon>Basidiomycota</taxon>
        <taxon>Agaricomycotina</taxon>
        <taxon>Agaricomycetes</taxon>
        <taxon>Russulales</taxon>
        <taxon>Hericiaceae</taxon>
        <taxon>Dentipellis</taxon>
    </lineage>
</organism>
<dbReference type="Proteomes" id="UP000298327">
    <property type="component" value="Unassembled WGS sequence"/>
</dbReference>
<dbReference type="PANTHER" id="PTHR31339:SF9">
    <property type="entry name" value="PLASMIN AND FIBRONECTIN-BINDING PROTEIN A"/>
    <property type="match status" value="1"/>
</dbReference>
<accession>A0A4Y9YVM8</accession>
<evidence type="ECO:0000313" key="4">
    <source>
        <dbReference type="Proteomes" id="UP000298327"/>
    </source>
</evidence>
<keyword evidence="4" id="KW-1185">Reference proteome</keyword>
<dbReference type="Pfam" id="PF12708">
    <property type="entry name" value="Pect-lyase_RHGA_epim"/>
    <property type="match status" value="2"/>
</dbReference>
<gene>
    <name evidence="3" type="ORF">EVG20_g4741</name>
</gene>
<dbReference type="InterPro" id="IPR024535">
    <property type="entry name" value="RHGA/B-epi-like_pectate_lyase"/>
</dbReference>
<dbReference type="AlphaFoldDB" id="A0A4Y9YVM8"/>
<name>A0A4Y9YVM8_9AGAM</name>
<reference evidence="3 4" key="1">
    <citation type="submission" date="2019-02" db="EMBL/GenBank/DDBJ databases">
        <title>Genome sequencing of the rare red list fungi Dentipellis fragilis.</title>
        <authorList>
            <person name="Buettner E."/>
            <person name="Kellner H."/>
        </authorList>
    </citation>
    <scope>NUCLEOTIDE SEQUENCE [LARGE SCALE GENOMIC DNA]</scope>
    <source>
        <strain evidence="3 4">DSM 105465</strain>
    </source>
</reference>
<dbReference type="STRING" id="205917.A0A4Y9YVM8"/>
<dbReference type="InterPro" id="IPR012334">
    <property type="entry name" value="Pectin_lyas_fold"/>
</dbReference>
<feature type="domain" description="Rhamnogalacturonase A/B/Epimerase-like pectate lyase" evidence="2">
    <location>
        <begin position="302"/>
        <end position="519"/>
    </location>
</feature>
<dbReference type="InterPro" id="IPR051801">
    <property type="entry name" value="GH28_Enzymes"/>
</dbReference>
<evidence type="ECO:0000313" key="3">
    <source>
        <dbReference type="EMBL" id="TFY66355.1"/>
    </source>
</evidence>
<feature type="region of interest" description="Disordered" evidence="1">
    <location>
        <begin position="1"/>
        <end position="29"/>
    </location>
</feature>
<evidence type="ECO:0000259" key="2">
    <source>
        <dbReference type="Pfam" id="PF12708"/>
    </source>
</evidence>
<dbReference type="SUPFAM" id="SSF51126">
    <property type="entry name" value="Pectin lyase-like"/>
    <property type="match status" value="2"/>
</dbReference>